<name>A0A7W9FMT4_9HYPH</name>
<keyword evidence="4" id="KW-0201">Cytochrome c-type biogenesis</keyword>
<dbReference type="InterPro" id="IPR003593">
    <property type="entry name" value="AAA+_ATPase"/>
</dbReference>
<dbReference type="GO" id="GO:0017004">
    <property type="term" value="P:cytochrome complex assembly"/>
    <property type="evidence" value="ECO:0007669"/>
    <property type="project" value="UniProtKB-KW"/>
</dbReference>
<feature type="domain" description="ABC transporter" evidence="8">
    <location>
        <begin position="3"/>
        <end position="208"/>
    </location>
</feature>
<comment type="similarity">
    <text evidence="1">Belongs to the ABC transporter superfamily.</text>
</comment>
<organism evidence="9 10">
    <name type="scientific">Prosthecomicrobium pneumaticum</name>
    <dbReference type="NCBI Taxonomy" id="81895"/>
    <lineage>
        <taxon>Bacteria</taxon>
        <taxon>Pseudomonadati</taxon>
        <taxon>Pseudomonadota</taxon>
        <taxon>Alphaproteobacteria</taxon>
        <taxon>Hyphomicrobiales</taxon>
        <taxon>Kaistiaceae</taxon>
        <taxon>Prosthecomicrobium</taxon>
    </lineage>
</organism>
<dbReference type="Gene3D" id="3.40.50.300">
    <property type="entry name" value="P-loop containing nucleotide triphosphate hydrolases"/>
    <property type="match status" value="1"/>
</dbReference>
<dbReference type="GO" id="GO:0022857">
    <property type="term" value="F:transmembrane transporter activity"/>
    <property type="evidence" value="ECO:0007669"/>
    <property type="project" value="InterPro"/>
</dbReference>
<accession>A0A7W9FMT4</accession>
<evidence type="ECO:0000256" key="1">
    <source>
        <dbReference type="ARBA" id="ARBA00005417"/>
    </source>
</evidence>
<evidence type="ECO:0000313" key="10">
    <source>
        <dbReference type="Proteomes" id="UP000523821"/>
    </source>
</evidence>
<dbReference type="InterPro" id="IPR003439">
    <property type="entry name" value="ABC_transporter-like_ATP-bd"/>
</dbReference>
<keyword evidence="6" id="KW-1278">Translocase</keyword>
<gene>
    <name evidence="9" type="ORF">GGQ63_002596</name>
</gene>
<dbReference type="PANTHER" id="PTHR43499:SF1">
    <property type="entry name" value="ABC TRANSPORTER I FAMILY MEMBER 1"/>
    <property type="match status" value="1"/>
</dbReference>
<evidence type="ECO:0000256" key="2">
    <source>
        <dbReference type="ARBA" id="ARBA00022448"/>
    </source>
</evidence>
<dbReference type="InterPro" id="IPR017871">
    <property type="entry name" value="ABC_transporter-like_CS"/>
</dbReference>
<evidence type="ECO:0000256" key="6">
    <source>
        <dbReference type="ARBA" id="ARBA00022967"/>
    </source>
</evidence>
<dbReference type="SMART" id="SM00382">
    <property type="entry name" value="AAA"/>
    <property type="match status" value="1"/>
</dbReference>
<dbReference type="PANTHER" id="PTHR43499">
    <property type="entry name" value="ABC TRANSPORTER I FAMILY MEMBER 1"/>
    <property type="match status" value="1"/>
</dbReference>
<dbReference type="Pfam" id="PF00005">
    <property type="entry name" value="ABC_tran"/>
    <property type="match status" value="1"/>
</dbReference>
<keyword evidence="7" id="KW-0472">Membrane</keyword>
<evidence type="ECO:0000256" key="5">
    <source>
        <dbReference type="ARBA" id="ARBA00022840"/>
    </source>
</evidence>
<evidence type="ECO:0000313" key="9">
    <source>
        <dbReference type="EMBL" id="MBB5753526.1"/>
    </source>
</evidence>
<dbReference type="GO" id="GO:0016887">
    <property type="term" value="F:ATP hydrolysis activity"/>
    <property type="evidence" value="ECO:0007669"/>
    <property type="project" value="InterPro"/>
</dbReference>
<keyword evidence="5" id="KW-0067">ATP-binding</keyword>
<protein>
    <submittedName>
        <fullName evidence="9">Heme exporter protein A</fullName>
    </submittedName>
</protein>
<dbReference type="AlphaFoldDB" id="A0A7W9FMT4"/>
<dbReference type="EMBL" id="JACHOO010000005">
    <property type="protein sequence ID" value="MBB5753526.1"/>
    <property type="molecule type" value="Genomic_DNA"/>
</dbReference>
<dbReference type="SUPFAM" id="SSF52540">
    <property type="entry name" value="P-loop containing nucleoside triphosphate hydrolases"/>
    <property type="match status" value="1"/>
</dbReference>
<comment type="caution">
    <text evidence="9">The sequence shown here is derived from an EMBL/GenBank/DDBJ whole genome shotgun (WGS) entry which is preliminary data.</text>
</comment>
<dbReference type="PROSITE" id="PS50893">
    <property type="entry name" value="ABC_TRANSPORTER_2"/>
    <property type="match status" value="1"/>
</dbReference>
<evidence type="ECO:0000256" key="4">
    <source>
        <dbReference type="ARBA" id="ARBA00022748"/>
    </source>
</evidence>
<dbReference type="Proteomes" id="UP000523821">
    <property type="component" value="Unassembled WGS sequence"/>
</dbReference>
<keyword evidence="2" id="KW-0813">Transport</keyword>
<evidence type="ECO:0000259" key="8">
    <source>
        <dbReference type="PROSITE" id="PS50893"/>
    </source>
</evidence>
<dbReference type="PROSITE" id="PS00211">
    <property type="entry name" value="ABC_TRANSPORTER_1"/>
    <property type="match status" value="1"/>
</dbReference>
<evidence type="ECO:0000256" key="3">
    <source>
        <dbReference type="ARBA" id="ARBA00022741"/>
    </source>
</evidence>
<reference evidence="9 10" key="1">
    <citation type="submission" date="2020-08" db="EMBL/GenBank/DDBJ databases">
        <title>Genomic Encyclopedia of Type Strains, Phase IV (KMG-IV): sequencing the most valuable type-strain genomes for metagenomic binning, comparative biology and taxonomic classification.</title>
        <authorList>
            <person name="Goeker M."/>
        </authorList>
    </citation>
    <scope>NUCLEOTIDE SEQUENCE [LARGE SCALE GENOMIC DNA]</scope>
    <source>
        <strain evidence="9 10">DSM 16268</strain>
    </source>
</reference>
<dbReference type="GO" id="GO:0005524">
    <property type="term" value="F:ATP binding"/>
    <property type="evidence" value="ECO:0007669"/>
    <property type="project" value="UniProtKB-KW"/>
</dbReference>
<dbReference type="NCBIfam" id="TIGR01189">
    <property type="entry name" value="ccmA"/>
    <property type="match status" value="1"/>
</dbReference>
<proteinExistence type="inferred from homology"/>
<dbReference type="RefSeq" id="WP_183856449.1">
    <property type="nucleotide sequence ID" value="NZ_JACHOO010000005.1"/>
</dbReference>
<evidence type="ECO:0000256" key="7">
    <source>
        <dbReference type="ARBA" id="ARBA00023136"/>
    </source>
</evidence>
<sequence length="211" mass="22124">MRLAIERLAVERGGRPLFSGLSFTLGPGELLVVEGRNGAGKSSLLRAIAGLLHPSEGTITIQSEAIAGRTAPQPEQGPAGPLCHYLGHLDALKPTLSLARNLRLWRHVEGAPDMTIETALEMVGLDGLGSLPAAWLSAGQKRRAALARLLLVRRPLWLLDEPTAALDIAGEALLGGLIVRHLSAGGVAIVATHQPLPIPASTTLMLGAPQR</sequence>
<keyword evidence="10" id="KW-1185">Reference proteome</keyword>
<dbReference type="InterPro" id="IPR027417">
    <property type="entry name" value="P-loop_NTPase"/>
</dbReference>
<dbReference type="InterPro" id="IPR005895">
    <property type="entry name" value="ABC_transptr_haem_export_CcmA"/>
</dbReference>
<keyword evidence="3" id="KW-0547">Nucleotide-binding</keyword>